<organism evidence="1 2">
    <name type="scientific">Triparma laevis f. longispina</name>
    <dbReference type="NCBI Taxonomy" id="1714387"/>
    <lineage>
        <taxon>Eukaryota</taxon>
        <taxon>Sar</taxon>
        <taxon>Stramenopiles</taxon>
        <taxon>Ochrophyta</taxon>
        <taxon>Bolidophyceae</taxon>
        <taxon>Parmales</taxon>
        <taxon>Triparmaceae</taxon>
        <taxon>Triparma</taxon>
    </lineage>
</organism>
<name>A0A9W7E9U5_9STRA</name>
<dbReference type="EMBL" id="BRXW01000591">
    <property type="protein sequence ID" value="GMH68188.1"/>
    <property type="molecule type" value="Genomic_DNA"/>
</dbReference>
<gene>
    <name evidence="1" type="ORF">TrLO_g10133</name>
</gene>
<keyword evidence="2" id="KW-1185">Reference proteome</keyword>
<reference evidence="2" key="1">
    <citation type="journal article" date="2023" name="Commun. Biol.">
        <title>Genome analysis of Parmales, the sister group of diatoms, reveals the evolutionary specialization of diatoms from phago-mixotrophs to photoautotrophs.</title>
        <authorList>
            <person name="Ban H."/>
            <person name="Sato S."/>
            <person name="Yoshikawa S."/>
            <person name="Yamada K."/>
            <person name="Nakamura Y."/>
            <person name="Ichinomiya M."/>
            <person name="Sato N."/>
            <person name="Blanc-Mathieu R."/>
            <person name="Endo H."/>
            <person name="Kuwata A."/>
            <person name="Ogata H."/>
        </authorList>
    </citation>
    <scope>NUCLEOTIDE SEQUENCE [LARGE SCALE GENOMIC DNA]</scope>
    <source>
        <strain evidence="2">NIES 3700</strain>
    </source>
</reference>
<dbReference type="PANTHER" id="PTHR47457:SF1">
    <property type="entry name" value="BTB DOMAIN-CONTAINING PROTEIN-RELATED"/>
    <property type="match status" value="1"/>
</dbReference>
<dbReference type="Proteomes" id="UP001165122">
    <property type="component" value="Unassembled WGS sequence"/>
</dbReference>
<evidence type="ECO:0008006" key="3">
    <source>
        <dbReference type="Google" id="ProtNLM"/>
    </source>
</evidence>
<protein>
    <recommendedName>
        <fullName evidence="3">F5/8 type C domain-containing protein</fullName>
    </recommendedName>
</protein>
<evidence type="ECO:0000313" key="2">
    <source>
        <dbReference type="Proteomes" id="UP001165122"/>
    </source>
</evidence>
<accession>A0A9W7E9U5</accession>
<proteinExistence type="predicted"/>
<dbReference type="AlphaFoldDB" id="A0A9W7E9U5"/>
<dbReference type="PANTHER" id="PTHR47457">
    <property type="entry name" value="OS05G0345500 PROTEIN"/>
    <property type="match status" value="1"/>
</dbReference>
<comment type="caution">
    <text evidence="1">The sequence shown here is derived from an EMBL/GenBank/DDBJ whole genome shotgun (WGS) entry which is preliminary data.</text>
</comment>
<dbReference type="OrthoDB" id="412600at2759"/>
<sequence length="84" mass="8847">MALALGGGVELEVSHYCLRHGNDYGGGRLRHWDLQASQDGGTWTTLRSHSDDQALPDAAFSTAGWAVEGGKGAFSRSSASGRRA</sequence>
<evidence type="ECO:0000313" key="1">
    <source>
        <dbReference type="EMBL" id="GMH68188.1"/>
    </source>
</evidence>